<reference evidence="9" key="1">
    <citation type="submission" date="2011-03" db="EMBL/GenBank/DDBJ databases">
        <title>Version 3 of the genome sequence of Otolemur garnettii (Bushbaby).</title>
        <authorList>
            <consortium name="The Broad Institute Genome Sequencing Platform"/>
            <person name="Di Palma F."/>
            <person name="Johnson J."/>
            <person name="Lander E.S."/>
            <person name="Lindblad-Toh K."/>
            <person name="Jaffe D.B."/>
            <person name="Gnerre S."/>
            <person name="MacCallum I."/>
            <person name="Przybylski D."/>
            <person name="Ribeiro F.J."/>
            <person name="Burton J.N."/>
            <person name="Walker B.J."/>
            <person name="Sharpe T."/>
            <person name="Hall G."/>
        </authorList>
    </citation>
    <scope>NUCLEOTIDE SEQUENCE [LARGE SCALE GENOMIC DNA]</scope>
</reference>
<dbReference type="SUPFAM" id="SSF89837">
    <property type="entry name" value="Doublecortin (DC)"/>
    <property type="match status" value="2"/>
</dbReference>
<dbReference type="GO" id="GO:0060041">
    <property type="term" value="P:retina development in camera-type eye"/>
    <property type="evidence" value="ECO:0007669"/>
    <property type="project" value="TreeGrafter"/>
</dbReference>
<dbReference type="Gene3D" id="3.10.20.230">
    <property type="entry name" value="Doublecortin domain"/>
    <property type="match status" value="2"/>
</dbReference>
<dbReference type="OMA" id="MSHSSCE"/>
<dbReference type="GO" id="GO:0035082">
    <property type="term" value="P:axoneme assembly"/>
    <property type="evidence" value="ECO:0007669"/>
    <property type="project" value="TreeGrafter"/>
</dbReference>
<reference evidence="8" key="3">
    <citation type="submission" date="2025-09" db="UniProtKB">
        <authorList>
            <consortium name="Ensembl"/>
        </authorList>
    </citation>
    <scope>IDENTIFICATION</scope>
</reference>
<feature type="region of interest" description="Disordered" evidence="6">
    <location>
        <begin position="599"/>
        <end position="627"/>
    </location>
</feature>
<feature type="region of interest" description="Disordered" evidence="6">
    <location>
        <begin position="943"/>
        <end position="980"/>
    </location>
</feature>
<name>H0XXW6_OTOGA</name>
<dbReference type="FunCoup" id="H0XXW6">
    <property type="interactions" value="8"/>
</dbReference>
<feature type="compositionally biased region" description="Basic and acidic residues" evidence="6">
    <location>
        <begin position="1011"/>
        <end position="1020"/>
    </location>
</feature>
<keyword evidence="4" id="KW-0677">Repeat</keyword>
<evidence type="ECO:0000256" key="4">
    <source>
        <dbReference type="ARBA" id="ARBA00022737"/>
    </source>
</evidence>
<feature type="region of interest" description="Disordered" evidence="6">
    <location>
        <begin position="711"/>
        <end position="788"/>
    </location>
</feature>
<evidence type="ECO:0000256" key="1">
    <source>
        <dbReference type="ARBA" id="ARBA00004316"/>
    </source>
</evidence>
<feature type="compositionally biased region" description="Low complexity" evidence="6">
    <location>
        <begin position="455"/>
        <end position="474"/>
    </location>
</feature>
<dbReference type="PROSITE" id="PS50309">
    <property type="entry name" value="DC"/>
    <property type="match status" value="2"/>
</dbReference>
<comment type="subcellular location">
    <subcellularLocation>
        <location evidence="1">Cell projection</location>
    </subcellularLocation>
    <subcellularLocation>
        <location evidence="2">Cytoplasm</location>
    </subcellularLocation>
</comment>
<feature type="compositionally biased region" description="Low complexity" evidence="6">
    <location>
        <begin position="114"/>
        <end position="125"/>
    </location>
</feature>
<evidence type="ECO:0000313" key="9">
    <source>
        <dbReference type="Proteomes" id="UP000005225"/>
    </source>
</evidence>
<feature type="region of interest" description="Disordered" evidence="6">
    <location>
        <begin position="1270"/>
        <end position="1289"/>
    </location>
</feature>
<evidence type="ECO:0000256" key="2">
    <source>
        <dbReference type="ARBA" id="ARBA00004496"/>
    </source>
</evidence>
<feature type="compositionally biased region" description="Polar residues" evidence="6">
    <location>
        <begin position="714"/>
        <end position="729"/>
    </location>
</feature>
<dbReference type="STRING" id="30611.ENSOGAP00000020959"/>
<feature type="region of interest" description="Disordered" evidence="6">
    <location>
        <begin position="240"/>
        <end position="318"/>
    </location>
</feature>
<protein>
    <submittedName>
        <fullName evidence="8">RP1 like 1</fullName>
    </submittedName>
</protein>
<feature type="compositionally biased region" description="Acidic residues" evidence="6">
    <location>
        <begin position="1272"/>
        <end position="1281"/>
    </location>
</feature>
<dbReference type="eggNOG" id="KOG3757">
    <property type="taxonomic scope" value="Eukaryota"/>
</dbReference>
<feature type="domain" description="Doublecortin" evidence="7">
    <location>
        <begin position="34"/>
        <end position="109"/>
    </location>
</feature>
<dbReference type="SMART" id="SM00537">
    <property type="entry name" value="DCX"/>
    <property type="match status" value="2"/>
</dbReference>
<dbReference type="GeneTree" id="ENSGT00940000154242"/>
<dbReference type="FunFam" id="3.10.20.230:FF:000008">
    <property type="entry name" value="retinitis pigmentosa 1-like 1 protein"/>
    <property type="match status" value="1"/>
</dbReference>
<dbReference type="InterPro" id="IPR036572">
    <property type="entry name" value="Doublecortin_dom_sf"/>
</dbReference>
<dbReference type="InterPro" id="IPR003533">
    <property type="entry name" value="Doublecortin_dom"/>
</dbReference>
<keyword evidence="9" id="KW-1185">Reference proteome</keyword>
<evidence type="ECO:0000256" key="5">
    <source>
        <dbReference type="ARBA" id="ARBA00023273"/>
    </source>
</evidence>
<dbReference type="EMBL" id="AAQR03106109">
    <property type="status" value="NOT_ANNOTATED_CDS"/>
    <property type="molecule type" value="Genomic_DNA"/>
</dbReference>
<feature type="region of interest" description="Disordered" evidence="6">
    <location>
        <begin position="107"/>
        <end position="146"/>
    </location>
</feature>
<dbReference type="PANTHER" id="PTHR23005:SF3">
    <property type="entry name" value="RETINITIS PIGMENTOSA 1-LIKE 1 PROTEIN"/>
    <property type="match status" value="1"/>
</dbReference>
<feature type="compositionally biased region" description="Polar residues" evidence="6">
    <location>
        <begin position="435"/>
        <end position="446"/>
    </location>
</feature>
<dbReference type="PANTHER" id="PTHR23005">
    <property type="entry name" value="RETINITIS PIGMENTOSA 1 PROTEIN"/>
    <property type="match status" value="1"/>
</dbReference>
<feature type="region of interest" description="Disordered" evidence="6">
    <location>
        <begin position="833"/>
        <end position="912"/>
    </location>
</feature>
<feature type="compositionally biased region" description="Polar residues" evidence="6">
    <location>
        <begin position="1448"/>
        <end position="1457"/>
    </location>
</feature>
<feature type="region of interest" description="Disordered" evidence="6">
    <location>
        <begin position="1448"/>
        <end position="1469"/>
    </location>
</feature>
<evidence type="ECO:0000256" key="3">
    <source>
        <dbReference type="ARBA" id="ARBA00022490"/>
    </source>
</evidence>
<feature type="compositionally biased region" description="Basic and acidic residues" evidence="6">
    <location>
        <begin position="1694"/>
        <end position="1704"/>
    </location>
</feature>
<keyword evidence="5" id="KW-0966">Cell projection</keyword>
<dbReference type="GO" id="GO:0005930">
    <property type="term" value="C:axoneme"/>
    <property type="evidence" value="ECO:0007669"/>
    <property type="project" value="TreeGrafter"/>
</dbReference>
<accession>H0XXW6</accession>
<keyword evidence="3" id="KW-0963">Cytoplasm</keyword>
<feature type="compositionally biased region" description="Low complexity" evidence="6">
    <location>
        <begin position="682"/>
        <end position="693"/>
    </location>
</feature>
<gene>
    <name evidence="8" type="primary">RP1L1</name>
</gene>
<dbReference type="GO" id="GO:0035556">
    <property type="term" value="P:intracellular signal transduction"/>
    <property type="evidence" value="ECO:0007669"/>
    <property type="project" value="InterPro"/>
</dbReference>
<dbReference type="Proteomes" id="UP000005225">
    <property type="component" value="Unassembled WGS sequence"/>
</dbReference>
<feature type="compositionally biased region" description="Polar residues" evidence="6">
    <location>
        <begin position="1590"/>
        <end position="1599"/>
    </location>
</feature>
<evidence type="ECO:0000313" key="8">
    <source>
        <dbReference type="Ensembl" id="ENSOGAP00000020959.1"/>
    </source>
</evidence>
<feature type="region of interest" description="Disordered" evidence="6">
    <location>
        <begin position="421"/>
        <end position="582"/>
    </location>
</feature>
<dbReference type="Pfam" id="PF03607">
    <property type="entry name" value="DCX"/>
    <property type="match status" value="2"/>
</dbReference>
<feature type="region of interest" description="Disordered" evidence="6">
    <location>
        <begin position="1152"/>
        <end position="1250"/>
    </location>
</feature>
<dbReference type="GO" id="GO:0042461">
    <property type="term" value="P:photoreceptor cell development"/>
    <property type="evidence" value="ECO:0007669"/>
    <property type="project" value="TreeGrafter"/>
</dbReference>
<feature type="compositionally biased region" description="Basic residues" evidence="6">
    <location>
        <begin position="256"/>
        <end position="270"/>
    </location>
</feature>
<feature type="region of interest" description="Disordered" evidence="6">
    <location>
        <begin position="993"/>
        <end position="1020"/>
    </location>
</feature>
<dbReference type="InParanoid" id="H0XXW6"/>
<evidence type="ECO:0000256" key="6">
    <source>
        <dbReference type="SAM" id="MobiDB-lite"/>
    </source>
</evidence>
<evidence type="ECO:0000259" key="7">
    <source>
        <dbReference type="PROSITE" id="PS50309"/>
    </source>
</evidence>
<feature type="domain" description="Doublecortin" evidence="7">
    <location>
        <begin position="152"/>
        <end position="231"/>
    </location>
</feature>
<feature type="region of interest" description="Disordered" evidence="6">
    <location>
        <begin position="1294"/>
        <end position="1381"/>
    </location>
</feature>
<feature type="compositionally biased region" description="Basic and acidic residues" evidence="6">
    <location>
        <begin position="1352"/>
        <end position="1365"/>
    </location>
</feature>
<organism evidence="8 9">
    <name type="scientific">Otolemur garnettii</name>
    <name type="common">Small-eared galago</name>
    <name type="synonym">Garnett's greater bushbaby</name>
    <dbReference type="NCBI Taxonomy" id="30611"/>
    <lineage>
        <taxon>Eukaryota</taxon>
        <taxon>Metazoa</taxon>
        <taxon>Chordata</taxon>
        <taxon>Craniata</taxon>
        <taxon>Vertebrata</taxon>
        <taxon>Euteleostomi</taxon>
        <taxon>Mammalia</taxon>
        <taxon>Eutheria</taxon>
        <taxon>Euarchontoglires</taxon>
        <taxon>Primates</taxon>
        <taxon>Strepsirrhini</taxon>
        <taxon>Lorisiformes</taxon>
        <taxon>Galagidae</taxon>
        <taxon>Otolemur</taxon>
    </lineage>
</organism>
<dbReference type="HOGENOM" id="CLU_001096_0_0_1"/>
<sequence>MHSAQREAQAPGHRECLLPSVARTPSVTQVTPAKKITFLKRGDPRFAGVRLAVHQRAFKTFSALMDELSQRVPLSFGVRSVTTPRGLHGLSALEQLEDGGCYLCSDKKAPKTPSGPGRPQGRSPSAQRSWDCEGQREAPGTSSSWKVPRAPRKILLVKNRDPRVQQMVTLSQRDTKTLAAFLSKASDVLHFPVKQLYTMSGRKVDSMQTLPRGTSVLVCASNEAFRPLAVEDARKNGTETLAGLTSKNKTGSWGPKAKRSVIHARSRSGSRPRQSSLLSEQSRFSDPPASLDPAWVGPVPNRHPQDTPAQLSPLVASDDVKKKVRMNEDGSLSVEMKVRFHLCGQDTLLWSRRVGKASGEGPDLGEADPLCCVWEGRPVGCSVPGVWGPGPCGEGCEEVCGHGRPSRPGYEIWTNPLHTAQGKGLASRRKLGLTQHPSCRGPSSQGAIFRERPQDSISSPSSSSHSEGSEPDSSCCPRTPEGAVGSSGLSAQSRARREDDPCLEAAGLGSRGAKGALSDSSAGARSLQGASKWCRQHHSHSGEAGAVTSQRKFTQGSGPGPPTQSPSSLKNEDLQAETCGQGTGCRHAKWESVTRLPLAPGHSGSWDTEGSSPTLPTCASAQRGTTNQRTQALSLLNTPGLGRVAQRGHTRQCHHCLLNSPAAQPASRPPNQGRACPERPESQVSESSSSTQIRSSSYLRALCSGSLHSRDFSGASSATISPASESDYTPGSCHCDVPSAGWTGEAGSRAGSPPPSPPHTPQSCSQARAGSQREEAEDTPGPSSTLALQIGQPERGEQGCCCSQIGAPPVQGVPRGNTQALWAPSPEAHWAGSRYCPTPPREKRPPSCSSGSFHSAARGPAGSQQGEESPVVGCMLTPGPQGPSQEKTAVSGGGPEEREVCGGVTPGALPQASPDAVVREWLDNIPEEPVLMKYEMVDEAACVAGDGPESPKEDPGGGRSLEGPGELVQVRPQPPEGDAGENLEAVGALLGAGSTGLPSGEGTPQGAALGKDPKAPVEAREGGGVAVGCREGQRGLPPRVSASTQILKVLMGFKQGRPSSLPEVSSPVAKRLSYSAGALVTCLARLHFFDEDLGSPTCKVKFTDSPQYQELLSISRTLWPGCDLGRGQADLGLQDLTWSQALQGLGSHAVTENLTPTSSSGVDLSSGSGGSGESNVPCAMDCTLGPERGELPQETSHQRPDSRASEEAERLGHPHVSCSPASPNSPALSEGRAERDGGELGSDPGQVVGNTTQQEGAHLEKIGGEIERQELQEEGTEEEGLPGEGRVGSQAWAGASCLGGEGAPGEEAGKEEEDGRASAPVGRREQPTEPPGQPSERDPDVTGGQSGPRFEPSLEKLPEAARTGREQTQALLPLGARERSTRMGGRALLDPDRIWVSAMLKKMEKAFLAHLTSAVAELRARWSLQDHPLLDQMAAELQQDVGRRLQGSTQRELQKIQSRAGRGALGPPREALRGELSLKTEQRRRCFRDLHKFSVFSQRTQGLGTLSLEDGAALETQLGREVEGEEFCPCEACMKKKVSPVSPKGMVGTTRAPIKEAFDLQQILQKRGGHSGGGAAEVTPEKTGMEQLQEDPSSPQPSQGADDGLALGPGVQEEEEGQESQRCCRDDCPEPEGAEGPGLKEGGEDAAAQRGEGNGLGAAEREQARNQGPGGKDGLEDEAPTGGDQVLVGQGHGAEGEGEGRPGS</sequence>
<proteinExistence type="predicted"/>
<feature type="region of interest" description="Disordered" evidence="6">
    <location>
        <begin position="660"/>
        <end position="693"/>
    </location>
</feature>
<feature type="region of interest" description="Disordered" evidence="6">
    <location>
        <begin position="1583"/>
        <end position="1704"/>
    </location>
</feature>
<reference evidence="8" key="2">
    <citation type="submission" date="2025-08" db="UniProtKB">
        <authorList>
            <consortium name="Ensembl"/>
        </authorList>
    </citation>
    <scope>IDENTIFICATION</scope>
</reference>
<dbReference type="Ensembl" id="ENSOGAT00000031616.1">
    <property type="protein sequence ID" value="ENSOGAP00000020959.1"/>
    <property type="gene ID" value="ENSOGAG00000032424.1"/>
</dbReference>
<feature type="compositionally biased region" description="Polar residues" evidence="6">
    <location>
        <begin position="605"/>
        <end position="627"/>
    </location>
</feature>
<feature type="compositionally biased region" description="Basic and acidic residues" evidence="6">
    <location>
        <begin position="1187"/>
        <end position="1212"/>
    </location>
</feature>